<gene>
    <name evidence="1" type="ORF">BAE44_0007772</name>
</gene>
<sequence>LTGQSFYLLVTDYIFCLTSLCCYHHGKYPPGLTGLRNEHAIAVNFIEVLKRGRPS</sequence>
<name>A0A1E5W1F1_9POAL</name>
<protein>
    <submittedName>
        <fullName evidence="1">Uncharacterized protein</fullName>
    </submittedName>
</protein>
<evidence type="ECO:0000313" key="2">
    <source>
        <dbReference type="Proteomes" id="UP000095767"/>
    </source>
</evidence>
<dbReference type="AlphaFoldDB" id="A0A1E5W1F1"/>
<reference evidence="1 2" key="1">
    <citation type="submission" date="2016-09" db="EMBL/GenBank/DDBJ databases">
        <title>The draft genome of Dichanthelium oligosanthes: A C3 panicoid grass species.</title>
        <authorList>
            <person name="Studer A.J."/>
            <person name="Schnable J.C."/>
            <person name="Brutnell T.P."/>
        </authorList>
    </citation>
    <scope>NUCLEOTIDE SEQUENCE [LARGE SCALE GENOMIC DNA]</scope>
    <source>
        <strain evidence="2">cv. Kellogg 1175</strain>
        <tissue evidence="1">Leaf</tissue>
    </source>
</reference>
<keyword evidence="2" id="KW-1185">Reference proteome</keyword>
<proteinExistence type="predicted"/>
<feature type="non-terminal residue" evidence="1">
    <location>
        <position position="55"/>
    </location>
</feature>
<feature type="non-terminal residue" evidence="1">
    <location>
        <position position="1"/>
    </location>
</feature>
<dbReference type="Proteomes" id="UP000095767">
    <property type="component" value="Unassembled WGS sequence"/>
</dbReference>
<evidence type="ECO:0000313" key="1">
    <source>
        <dbReference type="EMBL" id="OEL31209.1"/>
    </source>
</evidence>
<organism evidence="1 2">
    <name type="scientific">Dichanthelium oligosanthes</name>
    <dbReference type="NCBI Taxonomy" id="888268"/>
    <lineage>
        <taxon>Eukaryota</taxon>
        <taxon>Viridiplantae</taxon>
        <taxon>Streptophyta</taxon>
        <taxon>Embryophyta</taxon>
        <taxon>Tracheophyta</taxon>
        <taxon>Spermatophyta</taxon>
        <taxon>Magnoliopsida</taxon>
        <taxon>Liliopsida</taxon>
        <taxon>Poales</taxon>
        <taxon>Poaceae</taxon>
        <taxon>PACMAD clade</taxon>
        <taxon>Panicoideae</taxon>
        <taxon>Panicodae</taxon>
        <taxon>Paniceae</taxon>
        <taxon>Dichantheliinae</taxon>
        <taxon>Dichanthelium</taxon>
    </lineage>
</organism>
<accession>A0A1E5W1F1</accession>
<dbReference type="EMBL" id="LWDX02023903">
    <property type="protein sequence ID" value="OEL31209.1"/>
    <property type="molecule type" value="Genomic_DNA"/>
</dbReference>
<comment type="caution">
    <text evidence="1">The sequence shown here is derived from an EMBL/GenBank/DDBJ whole genome shotgun (WGS) entry which is preliminary data.</text>
</comment>